<protein>
    <recommendedName>
        <fullName evidence="3">Arsenical resistance operon trans-acting repressor ArsD</fullName>
    </recommendedName>
</protein>
<reference evidence="1 2" key="1">
    <citation type="journal article" date="2015" name="Genome Announc.">
        <title>Genome Sequence of Lactobacillus curieae CCTCC M 2011381T, a Novel Producer of Gamma-aminobutyric Acid.</title>
        <authorList>
            <person name="Wang Y."/>
            <person name="Wang Y."/>
            <person name="Lang C."/>
            <person name="Wei D."/>
            <person name="Xu P."/>
            <person name="Xie J."/>
        </authorList>
    </citation>
    <scope>NUCLEOTIDE SEQUENCE [LARGE SCALE GENOMIC DNA]</scope>
    <source>
        <strain evidence="1 2">CCTCC M 2011381</strain>
    </source>
</reference>
<evidence type="ECO:0000313" key="2">
    <source>
        <dbReference type="Proteomes" id="UP000030361"/>
    </source>
</evidence>
<dbReference type="KEGG" id="lcu:PL11_005105"/>
<gene>
    <name evidence="1" type="ORF">PL11_005105</name>
</gene>
<evidence type="ECO:0000313" key="1">
    <source>
        <dbReference type="EMBL" id="AQW21350.1"/>
    </source>
</evidence>
<dbReference type="AlphaFoldDB" id="A0A1S6QIC1"/>
<dbReference type="RefSeq" id="WP_035167800.1">
    <property type="nucleotide sequence ID" value="NZ_CP018906.1"/>
</dbReference>
<dbReference type="OrthoDB" id="9808275at2"/>
<name>A0A1S6QIC1_9LACO</name>
<accession>A0A1S6QIC1</accession>
<proteinExistence type="predicted"/>
<evidence type="ECO:0008006" key="3">
    <source>
        <dbReference type="Google" id="ProtNLM"/>
    </source>
</evidence>
<dbReference type="EMBL" id="CP018906">
    <property type="protein sequence ID" value="AQW21350.1"/>
    <property type="molecule type" value="Genomic_DNA"/>
</dbReference>
<organism evidence="1 2">
    <name type="scientific">Lentilactobacillus curieae</name>
    <dbReference type="NCBI Taxonomy" id="1138822"/>
    <lineage>
        <taxon>Bacteria</taxon>
        <taxon>Bacillati</taxon>
        <taxon>Bacillota</taxon>
        <taxon>Bacilli</taxon>
        <taxon>Lactobacillales</taxon>
        <taxon>Lactobacillaceae</taxon>
        <taxon>Lentilactobacillus</taxon>
    </lineage>
</organism>
<sequence>MQKHQIVYYIDEGYDSPQLQMIQELMGVPNTIGNGQVKPIDSDALREYTRGFTFEVVYCNNHKLENVQNWEVRRILKNAKSCPLPIVEIDDFVVCRGRLLSAGELAQILNGRSFAASHSR</sequence>
<keyword evidence="2" id="KW-1185">Reference proteome</keyword>
<dbReference type="Proteomes" id="UP000030361">
    <property type="component" value="Chromosome"/>
</dbReference>
<dbReference type="Gene3D" id="3.40.30.10">
    <property type="entry name" value="Glutaredoxin"/>
    <property type="match status" value="1"/>
</dbReference>